<dbReference type="Gene3D" id="3.90.1640.30">
    <property type="match status" value="1"/>
</dbReference>
<dbReference type="HOGENOM" id="CLU_009736_5_1_5"/>
<dbReference type="PANTHER" id="PTHR30255:SF2">
    <property type="entry name" value="SINGLE-STRANDED-DNA-SPECIFIC EXONUCLEASE RECJ"/>
    <property type="match status" value="1"/>
</dbReference>
<dbReference type="Pfam" id="PF02272">
    <property type="entry name" value="DHHA1"/>
    <property type="match status" value="1"/>
</dbReference>
<dbReference type="Pfam" id="PF17768">
    <property type="entry name" value="RecJ_OB"/>
    <property type="match status" value="1"/>
</dbReference>
<dbReference type="InterPro" id="IPR004610">
    <property type="entry name" value="RecJ"/>
</dbReference>
<feature type="domain" description="RecJ OB" evidence="9">
    <location>
        <begin position="476"/>
        <end position="582"/>
    </location>
</feature>
<sequence>MNICSMLNCNLENSEYIGVTGALWKPYDVNLRDILTIKQKFYLSEIVARILSARKINIEEISNFLYPTLKSSLPNPFHMLDMDKAVYRICHAIHNRENIVIFGDYDVDGATSSALIKQYLSQIGVPTTIYIPDRICEGYGPNTQALLKLKEIGNSLCITVDCGTIAHEPISAAKSVNLDVIVIDHHIGINTLPDAVAVINPNRLDETSPYTYLAGVGVSFLMLVALHKTLKEQGFFKNNQEPNLINYLDLVALGTVCDVMPIIGLNRTFVKQGLKIMTTRQNLGLKTLSDVIGLEEKPNIYQLGFNIGPHINAGGRVGNASLGARLLSTNNEEEALEISEKLQNFNLERKTLENQSFNEAVEQIEATIISSNIIIATGNWHPGIIGIVAGRLKDKFFLPSIVISLENGIGKASARSIPDVDLGAAILEAKALGIIIEGGGHAMAAGFSIQENKIKILHEFLSQKFHNINTRKVFKVDGIVTAEAINLKLWKELQFLEPFGIGNPEPRFILTNIRIKNSEVIGESHIRCLIYDNKTFIKGICFRCIGTELGTTLLECTTTTLLGKISINYWRGNENIQFIIEDALQHNQIR</sequence>
<dbReference type="GO" id="GO:0008409">
    <property type="term" value="F:5'-3' exonuclease activity"/>
    <property type="evidence" value="ECO:0007669"/>
    <property type="project" value="InterPro"/>
</dbReference>
<keyword evidence="3" id="KW-0540">Nuclease</keyword>
<organism evidence="10 11">
    <name type="scientific">Ehrlichia ruminantium (strain Welgevonden)</name>
    <dbReference type="NCBI Taxonomy" id="254945"/>
    <lineage>
        <taxon>Bacteria</taxon>
        <taxon>Pseudomonadati</taxon>
        <taxon>Pseudomonadota</taxon>
        <taxon>Alphaproteobacteria</taxon>
        <taxon>Rickettsiales</taxon>
        <taxon>Anaplasmataceae</taxon>
        <taxon>Ehrlichia</taxon>
    </lineage>
</organism>
<feature type="domain" description="DHHA1" evidence="8">
    <location>
        <begin position="372"/>
        <end position="465"/>
    </location>
</feature>
<dbReference type="AlphaFoldDB" id="A0A0H3M287"/>
<feature type="coiled-coil region" evidence="6">
    <location>
        <begin position="335"/>
        <end position="367"/>
    </location>
</feature>
<dbReference type="EMBL" id="CR925678">
    <property type="protein sequence ID" value="CAI27400.1"/>
    <property type="molecule type" value="Genomic_DNA"/>
</dbReference>
<dbReference type="Pfam" id="PF01368">
    <property type="entry name" value="DHH"/>
    <property type="match status" value="1"/>
</dbReference>
<protein>
    <recommendedName>
        <fullName evidence="2">Single-stranded-DNA-specific exonuclease RecJ</fullName>
    </recommendedName>
</protein>
<comment type="similarity">
    <text evidence="1">Belongs to the RecJ family.</text>
</comment>
<evidence type="ECO:0000259" key="9">
    <source>
        <dbReference type="Pfam" id="PF17768"/>
    </source>
</evidence>
<reference evidence="10 11" key="1">
    <citation type="journal article" date="2006" name="J. Bacteriol.">
        <title>Comparative genomic analysis of three strains of Ehrlichia ruminantium reveals an active process of genome size plasticity.</title>
        <authorList>
            <person name="Frutos R."/>
            <person name="Viari A."/>
            <person name="Ferraz C."/>
            <person name="Morgat A."/>
            <person name="Eychenie S."/>
            <person name="Kandassami Y."/>
            <person name="Chantal I."/>
            <person name="Bensaid A."/>
            <person name="Coissac E."/>
            <person name="Vachiery N."/>
            <person name="Demaille J."/>
            <person name="Martinez D."/>
        </authorList>
    </citation>
    <scope>NUCLEOTIDE SEQUENCE [LARGE SCALE GENOMIC DNA]</scope>
    <source>
        <strain evidence="10 11">Welgevonden</strain>
    </source>
</reference>
<dbReference type="PANTHER" id="PTHR30255">
    <property type="entry name" value="SINGLE-STRANDED-DNA-SPECIFIC EXONUCLEASE RECJ"/>
    <property type="match status" value="1"/>
</dbReference>
<keyword evidence="4" id="KW-0378">Hydrolase</keyword>
<evidence type="ECO:0000256" key="3">
    <source>
        <dbReference type="ARBA" id="ARBA00022722"/>
    </source>
</evidence>
<keyword evidence="6" id="KW-0175">Coiled coil</keyword>
<dbReference type="InterPro" id="IPR038763">
    <property type="entry name" value="DHH_sf"/>
</dbReference>
<dbReference type="InterPro" id="IPR041122">
    <property type="entry name" value="RecJ_OB"/>
</dbReference>
<accession>A0A0H3M287</accession>
<keyword evidence="11" id="KW-1185">Reference proteome</keyword>
<evidence type="ECO:0000313" key="11">
    <source>
        <dbReference type="Proteomes" id="UP000001021"/>
    </source>
</evidence>
<dbReference type="GO" id="GO:0003676">
    <property type="term" value="F:nucleic acid binding"/>
    <property type="evidence" value="ECO:0007669"/>
    <property type="project" value="InterPro"/>
</dbReference>
<name>A0A0H3M287_EHRRW</name>
<evidence type="ECO:0000259" key="8">
    <source>
        <dbReference type="Pfam" id="PF02272"/>
    </source>
</evidence>
<keyword evidence="5 10" id="KW-0269">Exonuclease</keyword>
<feature type="domain" description="DDH" evidence="7">
    <location>
        <begin position="98"/>
        <end position="255"/>
    </location>
</feature>
<evidence type="ECO:0000259" key="7">
    <source>
        <dbReference type="Pfam" id="PF01368"/>
    </source>
</evidence>
<dbReference type="InterPro" id="IPR001667">
    <property type="entry name" value="DDH_dom"/>
</dbReference>
<dbReference type="SUPFAM" id="SSF64182">
    <property type="entry name" value="DHH phosphoesterases"/>
    <property type="match status" value="1"/>
</dbReference>
<evidence type="ECO:0000256" key="5">
    <source>
        <dbReference type="ARBA" id="ARBA00022839"/>
    </source>
</evidence>
<dbReference type="GO" id="GO:0006310">
    <property type="term" value="P:DNA recombination"/>
    <property type="evidence" value="ECO:0007669"/>
    <property type="project" value="InterPro"/>
</dbReference>
<dbReference type="GO" id="GO:0006281">
    <property type="term" value="P:DNA repair"/>
    <property type="evidence" value="ECO:0007669"/>
    <property type="project" value="InterPro"/>
</dbReference>
<evidence type="ECO:0000256" key="6">
    <source>
        <dbReference type="SAM" id="Coils"/>
    </source>
</evidence>
<evidence type="ECO:0000256" key="2">
    <source>
        <dbReference type="ARBA" id="ARBA00019841"/>
    </source>
</evidence>
<dbReference type="NCBIfam" id="TIGR00644">
    <property type="entry name" value="recJ"/>
    <property type="match status" value="1"/>
</dbReference>
<dbReference type="InterPro" id="IPR051673">
    <property type="entry name" value="SSDNA_exonuclease_RecJ"/>
</dbReference>
<dbReference type="eggNOG" id="COG0608">
    <property type="taxonomic scope" value="Bacteria"/>
</dbReference>
<evidence type="ECO:0000256" key="4">
    <source>
        <dbReference type="ARBA" id="ARBA00022801"/>
    </source>
</evidence>
<dbReference type="Gene3D" id="3.10.310.30">
    <property type="match status" value="1"/>
</dbReference>
<gene>
    <name evidence="10" type="primary">recJ</name>
    <name evidence="10" type="ordered locus">ERWE_CDS_09060</name>
</gene>
<proteinExistence type="inferred from homology"/>
<dbReference type="Proteomes" id="UP000001021">
    <property type="component" value="Chromosome"/>
</dbReference>
<evidence type="ECO:0000313" key="10">
    <source>
        <dbReference type="EMBL" id="CAI27400.1"/>
    </source>
</evidence>
<evidence type="ECO:0000256" key="1">
    <source>
        <dbReference type="ARBA" id="ARBA00005915"/>
    </source>
</evidence>
<dbReference type="InterPro" id="IPR003156">
    <property type="entry name" value="DHHA1_dom"/>
</dbReference>
<dbReference type="KEGG" id="erw:ERWE_CDS_09060"/>